<proteinExistence type="predicted"/>
<accession>A0ABQ2DGL8</accession>
<reference evidence="4" key="1">
    <citation type="journal article" date="2019" name="Int. J. Syst. Evol. Microbiol.">
        <title>The Global Catalogue of Microorganisms (GCM) 10K type strain sequencing project: providing services to taxonomists for standard genome sequencing and annotation.</title>
        <authorList>
            <consortium name="The Broad Institute Genomics Platform"/>
            <consortium name="The Broad Institute Genome Sequencing Center for Infectious Disease"/>
            <person name="Wu L."/>
            <person name="Ma J."/>
        </authorList>
    </citation>
    <scope>NUCLEOTIDE SEQUENCE [LARGE SCALE GENOMIC DNA]</scope>
    <source>
        <strain evidence="4">JCM 14370</strain>
    </source>
</reference>
<dbReference type="Pfam" id="PF00345">
    <property type="entry name" value="PapD_N"/>
    <property type="match status" value="1"/>
</dbReference>
<organism evidence="3 4">
    <name type="scientific">Deinococcus roseus</name>
    <dbReference type="NCBI Taxonomy" id="392414"/>
    <lineage>
        <taxon>Bacteria</taxon>
        <taxon>Thermotogati</taxon>
        <taxon>Deinococcota</taxon>
        <taxon>Deinococci</taxon>
        <taxon>Deinococcales</taxon>
        <taxon>Deinococcaceae</taxon>
        <taxon>Deinococcus</taxon>
    </lineage>
</organism>
<evidence type="ECO:0000256" key="1">
    <source>
        <dbReference type="SAM" id="SignalP"/>
    </source>
</evidence>
<name>A0ABQ2DGL8_9DEIO</name>
<dbReference type="InterPro" id="IPR016147">
    <property type="entry name" value="Pili_assmbl_chaperone_N"/>
</dbReference>
<dbReference type="InterPro" id="IPR013783">
    <property type="entry name" value="Ig-like_fold"/>
</dbReference>
<evidence type="ECO:0000259" key="2">
    <source>
        <dbReference type="Pfam" id="PF00345"/>
    </source>
</evidence>
<keyword evidence="1" id="KW-0732">Signal</keyword>
<keyword evidence="4" id="KW-1185">Reference proteome</keyword>
<gene>
    <name evidence="3" type="ORF">GCM10008938_44760</name>
</gene>
<dbReference type="InterPro" id="IPR008962">
    <property type="entry name" value="PapD-like_sf"/>
</dbReference>
<feature type="signal peptide" evidence="1">
    <location>
        <begin position="1"/>
        <end position="22"/>
    </location>
</feature>
<comment type="caution">
    <text evidence="3">The sequence shown here is derived from an EMBL/GenBank/DDBJ whole genome shotgun (WGS) entry which is preliminary data.</text>
</comment>
<dbReference type="PANTHER" id="PTHR30251">
    <property type="entry name" value="PILUS ASSEMBLY CHAPERONE"/>
    <property type="match status" value="1"/>
</dbReference>
<evidence type="ECO:0000313" key="4">
    <source>
        <dbReference type="Proteomes" id="UP000632222"/>
    </source>
</evidence>
<evidence type="ECO:0000313" key="3">
    <source>
        <dbReference type="EMBL" id="GGJ53777.1"/>
    </source>
</evidence>
<dbReference type="SUPFAM" id="SSF49354">
    <property type="entry name" value="PapD-like"/>
    <property type="match status" value="1"/>
</dbReference>
<dbReference type="EMBL" id="BMOD01000027">
    <property type="protein sequence ID" value="GGJ53777.1"/>
    <property type="molecule type" value="Genomic_DNA"/>
</dbReference>
<dbReference type="Gene3D" id="2.60.40.10">
    <property type="entry name" value="Immunoglobulins"/>
    <property type="match status" value="1"/>
</dbReference>
<protein>
    <recommendedName>
        <fullName evidence="2">Pili assembly chaperone N-terminal domain-containing protein</fullName>
    </recommendedName>
</protein>
<dbReference type="Proteomes" id="UP000632222">
    <property type="component" value="Unassembled WGS sequence"/>
</dbReference>
<feature type="domain" description="Pili assembly chaperone N-terminal" evidence="2">
    <location>
        <begin position="25"/>
        <end position="140"/>
    </location>
</feature>
<dbReference type="InterPro" id="IPR050643">
    <property type="entry name" value="Periplasmic_pilus_chap"/>
</dbReference>
<dbReference type="PANTHER" id="PTHR30251:SF4">
    <property type="entry name" value="SLR1668 PROTEIN"/>
    <property type="match status" value="1"/>
</dbReference>
<feature type="chain" id="PRO_5047124063" description="Pili assembly chaperone N-terminal domain-containing protein" evidence="1">
    <location>
        <begin position="23"/>
        <end position="231"/>
    </location>
</feature>
<sequence length="231" mass="25008">MVLKHFWVAPLTALCLLSSALAGSFQLSPTSIHVDLREQTGGLTVVRNTSDTTSVYRITVVLWTQPDGDVYLSTRDLVVNPLQFTLQPGAQQTIRVVVRNRPQVPEQAYKVIVEEVPAPKKDAGTQVLTKLRVTLPVLVRNQDVSPQLGWSVTRTGADLKLTASNTGNGRGLAQDIVAELGSDKLALNAANIIAGGKYAWVLKGWGEKLGDLKLSYKALGGQMQTEVLPLQ</sequence>
<dbReference type="RefSeq" id="WP_189007309.1">
    <property type="nucleotide sequence ID" value="NZ_BMOD01000027.1"/>
</dbReference>